<keyword evidence="2 7" id="KW-0378">Hydrolase</keyword>
<feature type="domain" description="Helicase C-terminal" evidence="11">
    <location>
        <begin position="406"/>
        <end position="578"/>
    </location>
</feature>
<protein>
    <recommendedName>
        <fullName evidence="7">ATP-dependent RNA helicase</fullName>
        <ecNumber evidence="7">3.6.4.13</ecNumber>
    </recommendedName>
</protein>
<dbReference type="PROSITE" id="PS51194">
    <property type="entry name" value="HELICASE_CTER"/>
    <property type="match status" value="1"/>
</dbReference>
<dbReference type="InterPro" id="IPR027417">
    <property type="entry name" value="P-loop_NTPase"/>
</dbReference>
<keyword evidence="4 7" id="KW-0067">ATP-binding</keyword>
<feature type="region of interest" description="Disordered" evidence="9">
    <location>
        <begin position="77"/>
        <end position="106"/>
    </location>
</feature>
<accession>A0A1B0G7M9</accession>
<name>A0A1B0G7M9_GLOMM</name>
<evidence type="ECO:0000256" key="1">
    <source>
        <dbReference type="ARBA" id="ARBA00022741"/>
    </source>
</evidence>
<feature type="coiled-coil region" evidence="8">
    <location>
        <begin position="120"/>
        <end position="149"/>
    </location>
</feature>
<keyword evidence="14" id="KW-1185">Reference proteome</keyword>
<evidence type="ECO:0000259" key="10">
    <source>
        <dbReference type="PROSITE" id="PS51192"/>
    </source>
</evidence>
<reference evidence="13" key="1">
    <citation type="submission" date="2020-05" db="UniProtKB">
        <authorList>
            <consortium name="EnsemblMetazoa"/>
        </authorList>
    </citation>
    <scope>IDENTIFICATION</scope>
    <source>
        <strain evidence="13">Yale</strain>
    </source>
</reference>
<keyword evidence="5 7" id="KW-0694">RNA-binding</keyword>
<evidence type="ECO:0000256" key="3">
    <source>
        <dbReference type="ARBA" id="ARBA00022806"/>
    </source>
</evidence>
<comment type="similarity">
    <text evidence="7">Belongs to the DEAD box helicase family.</text>
</comment>
<dbReference type="GO" id="GO:0003723">
    <property type="term" value="F:RNA binding"/>
    <property type="evidence" value="ECO:0007669"/>
    <property type="project" value="UniProtKB-UniRule"/>
</dbReference>
<dbReference type="InterPro" id="IPR014001">
    <property type="entry name" value="Helicase_ATP-bd"/>
</dbReference>
<dbReference type="EC" id="3.6.4.13" evidence="7"/>
<dbReference type="Gene3D" id="3.40.50.300">
    <property type="entry name" value="P-loop containing nucleotide triphosphate hydrolases"/>
    <property type="match status" value="2"/>
</dbReference>
<dbReference type="EMBL" id="CCAG010016887">
    <property type="status" value="NOT_ANNOTATED_CDS"/>
    <property type="molecule type" value="Genomic_DNA"/>
</dbReference>
<dbReference type="PROSITE" id="PS51192">
    <property type="entry name" value="HELICASE_ATP_BIND_1"/>
    <property type="match status" value="1"/>
</dbReference>
<dbReference type="GO" id="GO:0016787">
    <property type="term" value="F:hydrolase activity"/>
    <property type="evidence" value="ECO:0007669"/>
    <property type="project" value="UniProtKB-KW"/>
</dbReference>
<evidence type="ECO:0000256" key="5">
    <source>
        <dbReference type="ARBA" id="ARBA00022884"/>
    </source>
</evidence>
<dbReference type="GO" id="GO:0003724">
    <property type="term" value="F:RNA helicase activity"/>
    <property type="evidence" value="ECO:0007669"/>
    <property type="project" value="UniProtKB-EC"/>
</dbReference>
<evidence type="ECO:0000256" key="8">
    <source>
        <dbReference type="SAM" id="Coils"/>
    </source>
</evidence>
<dbReference type="SUPFAM" id="SSF52540">
    <property type="entry name" value="P-loop containing nucleoside triphosphate hydrolases"/>
    <property type="match status" value="2"/>
</dbReference>
<dbReference type="STRING" id="37546.A0A1B0G7M9"/>
<evidence type="ECO:0000256" key="7">
    <source>
        <dbReference type="RuleBase" id="RU365068"/>
    </source>
</evidence>
<keyword evidence="8" id="KW-0175">Coiled coil</keyword>
<dbReference type="PANTHER" id="PTHR24031">
    <property type="entry name" value="RNA HELICASE"/>
    <property type="match status" value="1"/>
</dbReference>
<dbReference type="VEuPathDB" id="VectorBase:GMOY009321"/>
<evidence type="ECO:0000313" key="13">
    <source>
        <dbReference type="EnsemblMetazoa" id="GMOY009321-PA"/>
    </source>
</evidence>
<sequence length="722" mass="82852">MLKNKLKTPKTPNMPKVINEGLGKSKWVKVKIKGNVMSEENVGLEGLIGLEVLKNYDSTLIETKQGNFVKKCDRAKSKKPEIPSIESNEDITVSESEDEESQFGPPIKKNKKQIFQERIVKKLDKRLIKKEQRKRQRNQNAEHRQSEERFKFIRPPPNYIEENVEQKVTEAEECSDIDNSHGIDDLEGWNGMGVPDVILKALAENGFKSPTEIQSLTLPAAILGKKDILGAAETGSGKTLAFGIPVLTGIMELKEKNMSTGIRKPLHKGEHKNKFKKREVNGLFSENIPNANDSDLSDNDTSDIDDSKPLYALILTPTRELAVQIKNHIMAAAKYTDIKVAAIFGGLSIDKQERLLNKGPEIIVATPGRFWELFQQDQKHLRKLDEISFLVIDETDRMVEKGHFEELRNILNIINNDDQKKQARQNFVFSATLTLVHDLPEHMQRRNHGKRPRFITQTPEMKLQSLIDELGISQPKIVDITRTQQLAQNITECRLVCPMESKDYYLYYFVQRHPGRTIVPRTSENYVHRSGRTARANKNGITIIIMEPGEVKNYVKLCKTLKKTENLPLFPISEHYLKAVKDRVDLAREVDKEELKLKRVQTEMGWMKKHAEEMDIVIDGYNDECGSDQDEDAFIIERRRNRMNLLNARSQLKTLLSKMIFPKNFSFKYPTASGHLQAPEISRLTLDAEENPEHSAIKVMQDTIEDIKRAKMMRNKRKKTKK</sequence>
<dbReference type="EnsemblMetazoa" id="GMOY009321-RA">
    <property type="protein sequence ID" value="GMOY009321-PA"/>
    <property type="gene ID" value="GMOY009321"/>
</dbReference>
<comment type="function">
    <text evidence="7">RNA helicase.</text>
</comment>
<dbReference type="Pfam" id="PF00270">
    <property type="entry name" value="DEAD"/>
    <property type="match status" value="1"/>
</dbReference>
<keyword evidence="1 7" id="KW-0547">Nucleotide-binding</keyword>
<dbReference type="AlphaFoldDB" id="A0A1B0G7M9"/>
<evidence type="ECO:0000313" key="14">
    <source>
        <dbReference type="Proteomes" id="UP000092444"/>
    </source>
</evidence>
<dbReference type="InterPro" id="IPR001650">
    <property type="entry name" value="Helicase_C-like"/>
</dbReference>
<proteinExistence type="inferred from homology"/>
<dbReference type="SMART" id="SM00487">
    <property type="entry name" value="DEXDc"/>
    <property type="match status" value="1"/>
</dbReference>
<evidence type="ECO:0000259" key="11">
    <source>
        <dbReference type="PROSITE" id="PS51194"/>
    </source>
</evidence>
<feature type="short sequence motif" description="Q motif" evidence="6">
    <location>
        <begin position="187"/>
        <end position="215"/>
    </location>
</feature>
<evidence type="ECO:0000259" key="12">
    <source>
        <dbReference type="PROSITE" id="PS51195"/>
    </source>
</evidence>
<comment type="catalytic activity">
    <reaction evidence="7">
        <text>ATP + H2O = ADP + phosphate + H(+)</text>
        <dbReference type="Rhea" id="RHEA:13065"/>
        <dbReference type="ChEBI" id="CHEBI:15377"/>
        <dbReference type="ChEBI" id="CHEBI:15378"/>
        <dbReference type="ChEBI" id="CHEBI:30616"/>
        <dbReference type="ChEBI" id="CHEBI:43474"/>
        <dbReference type="ChEBI" id="CHEBI:456216"/>
        <dbReference type="EC" id="3.6.4.13"/>
    </reaction>
</comment>
<evidence type="ECO:0000256" key="2">
    <source>
        <dbReference type="ARBA" id="ARBA00022801"/>
    </source>
</evidence>
<feature type="domain" description="Helicase ATP-binding" evidence="10">
    <location>
        <begin position="219"/>
        <end position="451"/>
    </location>
</feature>
<dbReference type="PhylomeDB" id="A0A1B0G7M9"/>
<evidence type="ECO:0000256" key="6">
    <source>
        <dbReference type="PROSITE-ProRule" id="PRU00552"/>
    </source>
</evidence>
<dbReference type="PROSITE" id="PS51195">
    <property type="entry name" value="Q_MOTIF"/>
    <property type="match status" value="1"/>
</dbReference>
<dbReference type="InterPro" id="IPR014014">
    <property type="entry name" value="RNA_helicase_DEAD_Q_motif"/>
</dbReference>
<dbReference type="Proteomes" id="UP000092444">
    <property type="component" value="Unassembled WGS sequence"/>
</dbReference>
<dbReference type="GO" id="GO:0005524">
    <property type="term" value="F:ATP binding"/>
    <property type="evidence" value="ECO:0007669"/>
    <property type="project" value="UniProtKB-UniRule"/>
</dbReference>
<evidence type="ECO:0000256" key="9">
    <source>
        <dbReference type="SAM" id="MobiDB-lite"/>
    </source>
</evidence>
<dbReference type="InterPro" id="IPR011545">
    <property type="entry name" value="DEAD/DEAH_box_helicase_dom"/>
</dbReference>
<comment type="domain">
    <text evidence="7">The Q motif is unique to and characteristic of the DEAD box family of RNA helicases and controls ATP binding and hydrolysis.</text>
</comment>
<organism evidence="13 14">
    <name type="scientific">Glossina morsitans morsitans</name>
    <name type="common">Savannah tsetse fly</name>
    <dbReference type="NCBI Taxonomy" id="37546"/>
    <lineage>
        <taxon>Eukaryota</taxon>
        <taxon>Metazoa</taxon>
        <taxon>Ecdysozoa</taxon>
        <taxon>Arthropoda</taxon>
        <taxon>Hexapoda</taxon>
        <taxon>Insecta</taxon>
        <taxon>Pterygota</taxon>
        <taxon>Neoptera</taxon>
        <taxon>Endopterygota</taxon>
        <taxon>Diptera</taxon>
        <taxon>Brachycera</taxon>
        <taxon>Muscomorpha</taxon>
        <taxon>Hippoboscoidea</taxon>
        <taxon>Glossinidae</taxon>
        <taxon>Glossina</taxon>
    </lineage>
</organism>
<keyword evidence="3 7" id="KW-0347">Helicase</keyword>
<dbReference type="CDD" id="cd17946">
    <property type="entry name" value="DEADc_DDX24"/>
    <property type="match status" value="1"/>
</dbReference>
<feature type="domain" description="DEAD-box RNA helicase Q" evidence="12">
    <location>
        <begin position="187"/>
        <end position="215"/>
    </location>
</feature>
<evidence type="ECO:0000256" key="4">
    <source>
        <dbReference type="ARBA" id="ARBA00022840"/>
    </source>
</evidence>